<keyword evidence="4" id="KW-1185">Reference proteome</keyword>
<feature type="non-terminal residue" evidence="3">
    <location>
        <position position="330"/>
    </location>
</feature>
<dbReference type="Pfam" id="PF00823">
    <property type="entry name" value="PPE"/>
    <property type="match status" value="1"/>
</dbReference>
<dbReference type="InterPro" id="IPR038332">
    <property type="entry name" value="PPE_sf"/>
</dbReference>
<reference evidence="3 4" key="1">
    <citation type="submission" date="2021-05" db="EMBL/GenBank/DDBJ databases">
        <title>Mycobacterium acidophilum sp. nov., an extremely acid-tolerant member of the genus Mycobacterium.</title>
        <authorList>
            <person name="Xia J."/>
        </authorList>
    </citation>
    <scope>NUCLEOTIDE SEQUENCE [LARGE SCALE GENOMIC DNA]</scope>
    <source>
        <strain evidence="3 4">M1</strain>
    </source>
</reference>
<dbReference type="SUPFAM" id="SSF140459">
    <property type="entry name" value="PE/PPE dimer-like"/>
    <property type="match status" value="1"/>
</dbReference>
<name>A0ABS5RM18_9MYCO</name>
<gene>
    <name evidence="3" type="ORF">KIH27_15770</name>
</gene>
<comment type="caution">
    <text evidence="3">The sequence shown here is derived from an EMBL/GenBank/DDBJ whole genome shotgun (WGS) entry which is preliminary data.</text>
</comment>
<comment type="similarity">
    <text evidence="1">Belongs to the mycobacterial PPE family.</text>
</comment>
<evidence type="ECO:0000259" key="2">
    <source>
        <dbReference type="Pfam" id="PF00823"/>
    </source>
</evidence>
<feature type="domain" description="PPE" evidence="2">
    <location>
        <begin position="6"/>
        <end position="170"/>
    </location>
</feature>
<dbReference type="Gene3D" id="1.20.1260.20">
    <property type="entry name" value="PPE superfamily"/>
    <property type="match status" value="1"/>
</dbReference>
<evidence type="ECO:0000313" key="4">
    <source>
        <dbReference type="Proteomes" id="UP001519535"/>
    </source>
</evidence>
<protein>
    <submittedName>
        <fullName evidence="3">PPE domain-containing protein</fullName>
    </submittedName>
</protein>
<dbReference type="Proteomes" id="UP001519535">
    <property type="component" value="Unassembled WGS sequence"/>
</dbReference>
<evidence type="ECO:0000313" key="3">
    <source>
        <dbReference type="EMBL" id="MBS9535047.1"/>
    </source>
</evidence>
<evidence type="ECO:0000256" key="1">
    <source>
        <dbReference type="ARBA" id="ARBA00010652"/>
    </source>
</evidence>
<proteinExistence type="inferred from homology"/>
<sequence length="330" mass="31221">MADPGWAARPPEANDLLLKTGTGAPAMLTNGAAWTALGAAHHGSGIASAANTAVTCAGWLGAGSAGSAGNATMLNAALHGLAGWVDTKAPVVAAAVDAYQLACGAMRTAQECEANRIETAADYGINPSVFFTLTPRIAALEYEYYGVFWPNNAAVGGGYGATLSALAAELAVPAPPAGMGASPAAPAAAAAAVGDAAAGAGASDAMRAAHAGIAGTAGVTGAVSRSAPGLGELGSMLGPVQQLGSSVLSAPQALPQPAQAAVGPMQSMLGMFAGSGVLGGAVEAGSPGAAPGVPGVSAAAGPPAGVGGGAPMSAFTRPVSAFESVGGRPV</sequence>
<organism evidence="3 4">
    <name type="scientific">Mycolicibacter acidiphilus</name>
    <dbReference type="NCBI Taxonomy" id="2835306"/>
    <lineage>
        <taxon>Bacteria</taxon>
        <taxon>Bacillati</taxon>
        <taxon>Actinomycetota</taxon>
        <taxon>Actinomycetes</taxon>
        <taxon>Mycobacteriales</taxon>
        <taxon>Mycobacteriaceae</taxon>
        <taxon>Mycolicibacter</taxon>
    </lineage>
</organism>
<dbReference type="RefSeq" id="WP_214093913.1">
    <property type="nucleotide sequence ID" value="NZ_JAHCLR010000035.1"/>
</dbReference>
<dbReference type="EMBL" id="JAHCLR010000035">
    <property type="protein sequence ID" value="MBS9535047.1"/>
    <property type="molecule type" value="Genomic_DNA"/>
</dbReference>
<dbReference type="InterPro" id="IPR000030">
    <property type="entry name" value="PPE_dom"/>
</dbReference>
<accession>A0ABS5RM18</accession>